<proteinExistence type="predicted"/>
<gene>
    <name evidence="2" type="ORF">K431DRAFT_243099</name>
</gene>
<dbReference type="OrthoDB" id="20872at2759"/>
<comment type="caution">
    <text evidence="2">The sequence shown here is derived from an EMBL/GenBank/DDBJ whole genome shotgun (WGS) entry which is preliminary data.</text>
</comment>
<evidence type="ECO:0000313" key="3">
    <source>
        <dbReference type="Proteomes" id="UP000799441"/>
    </source>
</evidence>
<dbReference type="AlphaFoldDB" id="A0A9P4USA5"/>
<accession>A0A9P4USA5</accession>
<protein>
    <recommendedName>
        <fullName evidence="1">Heterokaryon incompatibility domain-containing protein</fullName>
    </recommendedName>
</protein>
<dbReference type="PANTHER" id="PTHR10622">
    <property type="entry name" value="HET DOMAIN-CONTAINING PROTEIN"/>
    <property type="match status" value="1"/>
</dbReference>
<dbReference type="InterPro" id="IPR010730">
    <property type="entry name" value="HET"/>
</dbReference>
<evidence type="ECO:0000259" key="1">
    <source>
        <dbReference type="Pfam" id="PF06985"/>
    </source>
</evidence>
<dbReference type="EMBL" id="MU003776">
    <property type="protein sequence ID" value="KAF2723568.1"/>
    <property type="molecule type" value="Genomic_DNA"/>
</dbReference>
<reference evidence="2" key="1">
    <citation type="journal article" date="2020" name="Stud. Mycol.">
        <title>101 Dothideomycetes genomes: a test case for predicting lifestyles and emergence of pathogens.</title>
        <authorList>
            <person name="Haridas S."/>
            <person name="Albert R."/>
            <person name="Binder M."/>
            <person name="Bloem J."/>
            <person name="Labutti K."/>
            <person name="Salamov A."/>
            <person name="Andreopoulos B."/>
            <person name="Baker S."/>
            <person name="Barry K."/>
            <person name="Bills G."/>
            <person name="Bluhm B."/>
            <person name="Cannon C."/>
            <person name="Castanera R."/>
            <person name="Culley D."/>
            <person name="Daum C."/>
            <person name="Ezra D."/>
            <person name="Gonzalez J."/>
            <person name="Henrissat B."/>
            <person name="Kuo A."/>
            <person name="Liang C."/>
            <person name="Lipzen A."/>
            <person name="Lutzoni F."/>
            <person name="Magnuson J."/>
            <person name="Mondo S."/>
            <person name="Nolan M."/>
            <person name="Ohm R."/>
            <person name="Pangilinan J."/>
            <person name="Park H.-J."/>
            <person name="Ramirez L."/>
            <person name="Alfaro M."/>
            <person name="Sun H."/>
            <person name="Tritt A."/>
            <person name="Yoshinaga Y."/>
            <person name="Zwiers L.-H."/>
            <person name="Turgeon B."/>
            <person name="Goodwin S."/>
            <person name="Spatafora J."/>
            <person name="Crous P."/>
            <person name="Grigoriev I."/>
        </authorList>
    </citation>
    <scope>NUCLEOTIDE SEQUENCE</scope>
    <source>
        <strain evidence="2">CBS 116435</strain>
    </source>
</reference>
<sequence length="248" mass="29079">MKLINTEELTISEFEGDGLPEYVILSHRWAGTEDEVSYVDFVKRLARDPPGWKEGTSGWRKIVKFCELARNEGYSWAWVDTCCINKRYSGELEEAIRSMFNWYRDAGVCYAYLHDITGDGWLDSEWWTRGWTLQELIAPSNVMFYDRDWTRIGSKKDENWAALIESRFSIPQHISENTTPNSFMQCSIARRMSWAAGRRTRQVEDRAYSLLGIFNISMPLLYGEGNRAFERLQLLIIEKYPDMSIFAW</sequence>
<name>A0A9P4USA5_9PEZI</name>
<evidence type="ECO:0000313" key="2">
    <source>
        <dbReference type="EMBL" id="KAF2723568.1"/>
    </source>
</evidence>
<feature type="non-terminal residue" evidence="2">
    <location>
        <position position="248"/>
    </location>
</feature>
<dbReference type="Proteomes" id="UP000799441">
    <property type="component" value="Unassembled WGS sequence"/>
</dbReference>
<feature type="domain" description="Heterokaryon incompatibility" evidence="1">
    <location>
        <begin position="22"/>
        <end position="115"/>
    </location>
</feature>
<dbReference type="Pfam" id="PF06985">
    <property type="entry name" value="HET"/>
    <property type="match status" value="1"/>
</dbReference>
<dbReference type="PANTHER" id="PTHR10622:SF10">
    <property type="entry name" value="HET DOMAIN-CONTAINING PROTEIN"/>
    <property type="match status" value="1"/>
</dbReference>
<organism evidence="2 3">
    <name type="scientific">Polychaeton citri CBS 116435</name>
    <dbReference type="NCBI Taxonomy" id="1314669"/>
    <lineage>
        <taxon>Eukaryota</taxon>
        <taxon>Fungi</taxon>
        <taxon>Dikarya</taxon>
        <taxon>Ascomycota</taxon>
        <taxon>Pezizomycotina</taxon>
        <taxon>Dothideomycetes</taxon>
        <taxon>Dothideomycetidae</taxon>
        <taxon>Capnodiales</taxon>
        <taxon>Capnodiaceae</taxon>
        <taxon>Polychaeton</taxon>
    </lineage>
</organism>
<keyword evidence="3" id="KW-1185">Reference proteome</keyword>